<organism evidence="4">
    <name type="scientific">Pelagomonas calceolata</name>
    <dbReference type="NCBI Taxonomy" id="35677"/>
    <lineage>
        <taxon>Eukaryota</taxon>
        <taxon>Sar</taxon>
        <taxon>Stramenopiles</taxon>
        <taxon>Ochrophyta</taxon>
        <taxon>Pelagophyceae</taxon>
        <taxon>Pelagomonadales</taxon>
        <taxon>Pelagomonadaceae</taxon>
        <taxon>Pelagomonas</taxon>
    </lineage>
</organism>
<keyword evidence="2" id="KW-0560">Oxidoreductase</keyword>
<evidence type="ECO:0000313" key="6">
    <source>
        <dbReference type="Proteomes" id="UP000789595"/>
    </source>
</evidence>
<evidence type="ECO:0000313" key="4">
    <source>
        <dbReference type="EMBL" id="CAE0704859.1"/>
    </source>
</evidence>
<dbReference type="PANTHER" id="PTHR10204">
    <property type="entry name" value="NAD P H OXIDOREDUCTASE-RELATED"/>
    <property type="match status" value="1"/>
</dbReference>
<feature type="domain" description="Flavodoxin-like fold" evidence="3">
    <location>
        <begin position="45"/>
        <end position="208"/>
    </location>
</feature>
<dbReference type="SUPFAM" id="SSF52218">
    <property type="entry name" value="Flavoproteins"/>
    <property type="match status" value="1"/>
</dbReference>
<dbReference type="Gene3D" id="3.40.50.360">
    <property type="match status" value="1"/>
</dbReference>
<sequence length="257" mass="28766">MSRNPMLDTLWQFLQSVRDGGPHAVANQLSQGWVPPPKQTERTRKVLLVHAHPLPGSFSTALASAVQRGLEKGGAEVTHLNLYSMKFDPRLSADERRRYLGPTAKDPKLPPYPTVPRDVRQHVEALKTHDAVVFVYPTWWFNVPAMLKGWLDRVFLPGVAFKLPHLEPAGSPVRGGLVPCLDHIQKMGIVSTYGAPRHITNVCGDNGRQMLCRAILPLFSADCAVHHHGLYEMDCCDAARRGAFLNEVERYYGEEFL</sequence>
<evidence type="ECO:0000313" key="5">
    <source>
        <dbReference type="EMBL" id="CAH0369294.1"/>
    </source>
</evidence>
<dbReference type="PANTHER" id="PTHR10204:SF34">
    <property type="entry name" value="NAD(P)H DEHYDROGENASE [QUINONE] 1 ISOFORM 1"/>
    <property type="match status" value="1"/>
</dbReference>
<dbReference type="AlphaFoldDB" id="A0A7S4ED68"/>
<reference evidence="4" key="1">
    <citation type="submission" date="2021-01" db="EMBL/GenBank/DDBJ databases">
        <authorList>
            <person name="Corre E."/>
            <person name="Pelletier E."/>
            <person name="Niang G."/>
            <person name="Scheremetjew M."/>
            <person name="Finn R."/>
            <person name="Kale V."/>
            <person name="Holt S."/>
            <person name="Cochrane G."/>
            <person name="Meng A."/>
            <person name="Brown T."/>
            <person name="Cohen L."/>
        </authorList>
    </citation>
    <scope>NUCLEOTIDE SEQUENCE</scope>
    <source>
        <strain evidence="4">CCMP1756</strain>
    </source>
</reference>
<evidence type="ECO:0000256" key="2">
    <source>
        <dbReference type="ARBA" id="ARBA00023002"/>
    </source>
</evidence>
<dbReference type="Proteomes" id="UP000789595">
    <property type="component" value="Unassembled WGS sequence"/>
</dbReference>
<dbReference type="Pfam" id="PF02525">
    <property type="entry name" value="Flavodoxin_2"/>
    <property type="match status" value="1"/>
</dbReference>
<comment type="similarity">
    <text evidence="1">Belongs to the NAD(P)H dehydrogenase (quinone) family.</text>
</comment>
<name>A0A7S4ED68_9STRA</name>
<accession>A0A7S4ED68</accession>
<dbReference type="EMBL" id="HBIW01023566">
    <property type="protein sequence ID" value="CAE0704859.1"/>
    <property type="molecule type" value="Transcribed_RNA"/>
</dbReference>
<keyword evidence="6" id="KW-1185">Reference proteome</keyword>
<proteinExistence type="inferred from homology"/>
<dbReference type="OrthoDB" id="26889at2759"/>
<reference evidence="5" key="2">
    <citation type="submission" date="2021-11" db="EMBL/GenBank/DDBJ databases">
        <authorList>
            <consortium name="Genoscope - CEA"/>
            <person name="William W."/>
        </authorList>
    </citation>
    <scope>NUCLEOTIDE SEQUENCE</scope>
</reference>
<dbReference type="GO" id="GO:0003955">
    <property type="term" value="F:NAD(P)H dehydrogenase (quinone) activity"/>
    <property type="evidence" value="ECO:0007669"/>
    <property type="project" value="TreeGrafter"/>
</dbReference>
<evidence type="ECO:0000259" key="3">
    <source>
        <dbReference type="Pfam" id="PF02525"/>
    </source>
</evidence>
<dbReference type="GO" id="GO:0005829">
    <property type="term" value="C:cytosol"/>
    <property type="evidence" value="ECO:0007669"/>
    <property type="project" value="TreeGrafter"/>
</dbReference>
<protein>
    <recommendedName>
        <fullName evidence="3">Flavodoxin-like fold domain-containing protein</fullName>
    </recommendedName>
</protein>
<dbReference type="InterPro" id="IPR003680">
    <property type="entry name" value="Flavodoxin_fold"/>
</dbReference>
<dbReference type="EMBL" id="CAKKNE010000002">
    <property type="protein sequence ID" value="CAH0369294.1"/>
    <property type="molecule type" value="Genomic_DNA"/>
</dbReference>
<evidence type="ECO:0000256" key="1">
    <source>
        <dbReference type="ARBA" id="ARBA00006252"/>
    </source>
</evidence>
<dbReference type="InterPro" id="IPR051545">
    <property type="entry name" value="NAD(P)H_dehydrogenase_qn"/>
</dbReference>
<dbReference type="InterPro" id="IPR029039">
    <property type="entry name" value="Flavoprotein-like_sf"/>
</dbReference>
<gene>
    <name evidence="4" type="ORF">PCAL00307_LOCUS20307</name>
    <name evidence="5" type="ORF">PECAL_2P24140</name>
</gene>